<dbReference type="AlphaFoldDB" id="A0A914BYB5"/>
<dbReference type="Proteomes" id="UP000887540">
    <property type="component" value="Unplaced"/>
</dbReference>
<organism evidence="2 3">
    <name type="scientific">Acrobeloides nanus</name>
    <dbReference type="NCBI Taxonomy" id="290746"/>
    <lineage>
        <taxon>Eukaryota</taxon>
        <taxon>Metazoa</taxon>
        <taxon>Ecdysozoa</taxon>
        <taxon>Nematoda</taxon>
        <taxon>Chromadorea</taxon>
        <taxon>Rhabditida</taxon>
        <taxon>Tylenchina</taxon>
        <taxon>Cephalobomorpha</taxon>
        <taxon>Cephaloboidea</taxon>
        <taxon>Cephalobidae</taxon>
        <taxon>Acrobeloides</taxon>
    </lineage>
</organism>
<feature type="transmembrane region" description="Helical" evidence="1">
    <location>
        <begin position="15"/>
        <end position="33"/>
    </location>
</feature>
<reference evidence="3" key="1">
    <citation type="submission" date="2022-11" db="UniProtKB">
        <authorList>
            <consortium name="WormBaseParasite"/>
        </authorList>
    </citation>
    <scope>IDENTIFICATION</scope>
</reference>
<accession>A0A914BYB5</accession>
<keyword evidence="2" id="KW-1185">Reference proteome</keyword>
<evidence type="ECO:0000313" key="3">
    <source>
        <dbReference type="WBParaSite" id="ACRNAN_Path_1276.g4989.t1"/>
    </source>
</evidence>
<dbReference type="WBParaSite" id="ACRNAN_Path_1276.g4989.t1">
    <property type="protein sequence ID" value="ACRNAN_Path_1276.g4989.t1"/>
    <property type="gene ID" value="ACRNAN_Path_1276.g4989"/>
</dbReference>
<evidence type="ECO:0000313" key="2">
    <source>
        <dbReference type="Proteomes" id="UP000887540"/>
    </source>
</evidence>
<proteinExistence type="predicted"/>
<keyword evidence="1" id="KW-1133">Transmembrane helix</keyword>
<name>A0A914BYB5_9BILA</name>
<protein>
    <submittedName>
        <fullName evidence="3">Uncharacterized protein</fullName>
    </submittedName>
</protein>
<evidence type="ECO:0000256" key="1">
    <source>
        <dbReference type="SAM" id="Phobius"/>
    </source>
</evidence>
<keyword evidence="1" id="KW-0812">Transmembrane</keyword>
<sequence length="120" mass="13539">MVYGGRLGKIMDKKAYVVGFVITVNCGCLYLFIRVINGYQPNREQFRNITISRAPNLSPFLKSTEFMGFLFYGGAFAFDLRNEPLRFILTAILVGLGFEPTTFGRMHIVVYASLHTPQCA</sequence>
<keyword evidence="1" id="KW-0472">Membrane</keyword>